<keyword evidence="4" id="KW-1185">Reference proteome</keyword>
<dbReference type="Gene3D" id="3.40.190.150">
    <property type="entry name" value="Bordetella uptake gene, domain 1"/>
    <property type="match status" value="1"/>
</dbReference>
<accession>A0A373FI91</accession>
<proteinExistence type="inferred from homology"/>
<dbReference type="InterPro" id="IPR042100">
    <property type="entry name" value="Bug_dom1"/>
</dbReference>
<dbReference type="InterPro" id="IPR005064">
    <property type="entry name" value="BUG"/>
</dbReference>
<dbReference type="CDD" id="cd07012">
    <property type="entry name" value="PBP2_Bug_TTT"/>
    <property type="match status" value="1"/>
</dbReference>
<name>A0A373FI91_COMTE</name>
<protein>
    <submittedName>
        <fullName evidence="3">Tripartite tricarboxylate transporter substrate binding protein</fullName>
    </submittedName>
</protein>
<dbReference type="Pfam" id="PF03401">
    <property type="entry name" value="TctC"/>
    <property type="match status" value="1"/>
</dbReference>
<dbReference type="Proteomes" id="UP000261948">
    <property type="component" value="Unassembled WGS sequence"/>
</dbReference>
<dbReference type="AlphaFoldDB" id="A0A373FI91"/>
<gene>
    <name evidence="3" type="ORF">DZC30_14700</name>
</gene>
<evidence type="ECO:0000313" key="4">
    <source>
        <dbReference type="Proteomes" id="UP000261948"/>
    </source>
</evidence>
<feature type="chain" id="PRO_5016655563" evidence="2">
    <location>
        <begin position="43"/>
        <end position="349"/>
    </location>
</feature>
<feature type="signal peptide" evidence="2">
    <location>
        <begin position="1"/>
        <end position="42"/>
    </location>
</feature>
<dbReference type="PIRSF" id="PIRSF017082">
    <property type="entry name" value="YflP"/>
    <property type="match status" value="1"/>
</dbReference>
<evidence type="ECO:0000256" key="1">
    <source>
        <dbReference type="ARBA" id="ARBA00006987"/>
    </source>
</evidence>
<dbReference type="PANTHER" id="PTHR42928:SF5">
    <property type="entry name" value="BLR1237 PROTEIN"/>
    <property type="match status" value="1"/>
</dbReference>
<dbReference type="OrthoDB" id="8661342at2"/>
<comment type="similarity">
    <text evidence="1">Belongs to the UPF0065 (bug) family.</text>
</comment>
<organism evidence="3 4">
    <name type="scientific">Comamonas testosteroni</name>
    <name type="common">Pseudomonas testosteroni</name>
    <dbReference type="NCBI Taxonomy" id="285"/>
    <lineage>
        <taxon>Bacteria</taxon>
        <taxon>Pseudomonadati</taxon>
        <taxon>Pseudomonadota</taxon>
        <taxon>Betaproteobacteria</taxon>
        <taxon>Burkholderiales</taxon>
        <taxon>Comamonadaceae</taxon>
        <taxon>Comamonas</taxon>
    </lineage>
</organism>
<dbReference type="SUPFAM" id="SSF53850">
    <property type="entry name" value="Periplasmic binding protein-like II"/>
    <property type="match status" value="1"/>
</dbReference>
<dbReference type="EMBL" id="QURR01000018">
    <property type="protein sequence ID" value="RGE43677.1"/>
    <property type="molecule type" value="Genomic_DNA"/>
</dbReference>
<evidence type="ECO:0000313" key="3">
    <source>
        <dbReference type="EMBL" id="RGE43677.1"/>
    </source>
</evidence>
<comment type="caution">
    <text evidence="3">The sequence shown here is derived from an EMBL/GenBank/DDBJ whole genome shotgun (WGS) entry which is preliminary data.</text>
</comment>
<reference evidence="3 4" key="1">
    <citation type="submission" date="2018-08" db="EMBL/GenBank/DDBJ databases">
        <title>Comamonas testosteroni strain SWCO2.</title>
        <authorList>
            <person name="Jiang N."/>
            <person name="Zhang X.Z."/>
        </authorList>
    </citation>
    <scope>NUCLEOTIDE SEQUENCE [LARGE SCALE GENOMIC DNA]</scope>
    <source>
        <strain evidence="3 4">SWCO2</strain>
    </source>
</reference>
<dbReference type="PANTHER" id="PTHR42928">
    <property type="entry name" value="TRICARBOXYLATE-BINDING PROTEIN"/>
    <property type="match status" value="1"/>
</dbReference>
<evidence type="ECO:0000256" key="2">
    <source>
        <dbReference type="SAM" id="SignalP"/>
    </source>
</evidence>
<dbReference type="Gene3D" id="3.40.190.10">
    <property type="entry name" value="Periplasmic binding protein-like II"/>
    <property type="match status" value="1"/>
</dbReference>
<sequence length="349" mass="36200">MKFQSAALTRLASSLTASRGRRACALALLALMGAAVSGAAQANEPRYPQRPVRLVVPFTPGGSTDIVARVIAEAMHSSLGQPVVVDNRSGASGLIGAEYVAHAAPDGYTIGLGTISTLVVNPVMLPQSTRIDPAKAFVPVVALASIPSVFSVNPALGVRSTAQLVALARSKPDQLNIGSAGVGSIGHLIAERINADLKIKLHHIPYKGQGPVVSSALSGETQVLSDQYPSSAPHVASGRLIPFAVAAQQRLPALPQVPTFKELGHPTLNNLAITWFGIVAPAGTPAVVIQTLNSAANAALQDPAVLDRLQSLGVQPLGGPAQRLREMMDETAQTVRETVQEHGGQLTVR</sequence>
<keyword evidence="2" id="KW-0732">Signal</keyword>